<feature type="transmembrane region" description="Helical" evidence="9">
    <location>
        <begin position="218"/>
        <end position="236"/>
    </location>
</feature>
<feature type="region of interest" description="Disordered" evidence="10">
    <location>
        <begin position="1"/>
        <end position="38"/>
    </location>
</feature>
<feature type="transmembrane region" description="Helical" evidence="9">
    <location>
        <begin position="159"/>
        <end position="180"/>
    </location>
</feature>
<reference evidence="12" key="1">
    <citation type="submission" date="2020-04" db="EMBL/GenBank/DDBJ databases">
        <authorList>
            <person name="Alioto T."/>
            <person name="Alioto T."/>
            <person name="Gomez Garrido J."/>
        </authorList>
    </citation>
    <scope>NUCLEOTIDE SEQUENCE</scope>
    <source>
        <strain evidence="12">A484AB</strain>
    </source>
</reference>
<dbReference type="OrthoDB" id="411251at2759"/>
<dbReference type="GO" id="GO:0005802">
    <property type="term" value="C:trans-Golgi network"/>
    <property type="evidence" value="ECO:0007669"/>
    <property type="project" value="TreeGrafter"/>
</dbReference>
<feature type="transmembrane region" description="Helical" evidence="9">
    <location>
        <begin position="137"/>
        <end position="153"/>
    </location>
</feature>
<sequence>MATERQQETSVPLYSVSSQQNTADSYNSNRPVQDEFMFRSSSPDSNADYFGSIDNSQSNAGGDSNSNAYNLGSIFTRKKFAWLLEIDDTGDDDDVDKPLLEELDIDVNDIYYKVRCVLFPLPSLGFQKDVLRQNPDFWGPLFVVIVYALLALYGQFRVVSWIITIWVFGSLLIFLLARVLGGEVTFSQCLGVIGYSVLPLIVTVLALIVFHSIPVLNIMIKLLGVVWASYSAGSLLVQEELKDKKPLLLYPIFLLYIYFFSLYSGV</sequence>
<dbReference type="GO" id="GO:0048280">
    <property type="term" value="P:vesicle fusion with Golgi apparatus"/>
    <property type="evidence" value="ECO:0007669"/>
    <property type="project" value="TreeGrafter"/>
</dbReference>
<dbReference type="AlphaFoldDB" id="A0A6S7IXU1"/>
<evidence type="ECO:0000256" key="8">
    <source>
        <dbReference type="ARBA" id="ARBA00037720"/>
    </source>
</evidence>
<dbReference type="Pfam" id="PF04893">
    <property type="entry name" value="Yip1"/>
    <property type="match status" value="1"/>
</dbReference>
<evidence type="ECO:0000256" key="1">
    <source>
        <dbReference type="ARBA" id="ARBA00004653"/>
    </source>
</evidence>
<evidence type="ECO:0000313" key="12">
    <source>
        <dbReference type="EMBL" id="CAB4022696.1"/>
    </source>
</evidence>
<evidence type="ECO:0000256" key="2">
    <source>
        <dbReference type="ARBA" id="ARBA00010596"/>
    </source>
</evidence>
<dbReference type="PANTHER" id="PTHR21236">
    <property type="entry name" value="GOLGI MEMBRANE PROTEIN YIP1"/>
    <property type="match status" value="1"/>
</dbReference>
<evidence type="ECO:0000256" key="3">
    <source>
        <dbReference type="ARBA" id="ARBA00022692"/>
    </source>
</evidence>
<evidence type="ECO:0000256" key="9">
    <source>
        <dbReference type="RuleBase" id="RU361264"/>
    </source>
</evidence>
<keyword evidence="3 9" id="KW-0812">Transmembrane</keyword>
<dbReference type="GO" id="GO:0006888">
    <property type="term" value="P:endoplasmic reticulum to Golgi vesicle-mediated transport"/>
    <property type="evidence" value="ECO:0007669"/>
    <property type="project" value="InterPro"/>
</dbReference>
<organism evidence="12 13">
    <name type="scientific">Paramuricea clavata</name>
    <name type="common">Red gorgonian</name>
    <name type="synonym">Violescent sea-whip</name>
    <dbReference type="NCBI Taxonomy" id="317549"/>
    <lineage>
        <taxon>Eukaryota</taxon>
        <taxon>Metazoa</taxon>
        <taxon>Cnidaria</taxon>
        <taxon>Anthozoa</taxon>
        <taxon>Octocorallia</taxon>
        <taxon>Malacalcyonacea</taxon>
        <taxon>Plexauridae</taxon>
        <taxon>Paramuricea</taxon>
    </lineage>
</organism>
<comment type="function">
    <text evidence="8">Involved in the maintenance of the Golgi structure.</text>
</comment>
<evidence type="ECO:0000256" key="4">
    <source>
        <dbReference type="ARBA" id="ARBA00022989"/>
    </source>
</evidence>
<feature type="domain" description="Yip1" evidence="11">
    <location>
        <begin position="122"/>
        <end position="262"/>
    </location>
</feature>
<evidence type="ECO:0000256" key="7">
    <source>
        <dbReference type="ARBA" id="ARBA00024188"/>
    </source>
</evidence>
<proteinExistence type="inferred from homology"/>
<evidence type="ECO:0000256" key="5">
    <source>
        <dbReference type="ARBA" id="ARBA00023034"/>
    </source>
</evidence>
<dbReference type="EMBL" id="CACRXK020012101">
    <property type="protein sequence ID" value="CAB4022696.1"/>
    <property type="molecule type" value="Genomic_DNA"/>
</dbReference>
<evidence type="ECO:0000313" key="13">
    <source>
        <dbReference type="Proteomes" id="UP001152795"/>
    </source>
</evidence>
<keyword evidence="6 9" id="KW-0472">Membrane</keyword>
<feature type="transmembrane region" description="Helical" evidence="9">
    <location>
        <begin position="192"/>
        <end position="212"/>
    </location>
</feature>
<dbReference type="Proteomes" id="UP001152795">
    <property type="component" value="Unassembled WGS sequence"/>
</dbReference>
<dbReference type="GO" id="GO:0000139">
    <property type="term" value="C:Golgi membrane"/>
    <property type="evidence" value="ECO:0007669"/>
    <property type="project" value="UniProtKB-SubCell"/>
</dbReference>
<feature type="transmembrane region" description="Helical" evidence="9">
    <location>
        <begin position="248"/>
        <end position="265"/>
    </location>
</feature>
<gene>
    <name evidence="12" type="ORF">PACLA_8A085720</name>
</gene>
<evidence type="ECO:0000256" key="6">
    <source>
        <dbReference type="ARBA" id="ARBA00023136"/>
    </source>
</evidence>
<feature type="compositionally biased region" description="Polar residues" evidence="10">
    <location>
        <begin position="8"/>
        <end position="31"/>
    </location>
</feature>
<protein>
    <recommendedName>
        <fullName evidence="9">Protein YIPF</fullName>
    </recommendedName>
</protein>
<dbReference type="PANTHER" id="PTHR21236:SF7">
    <property type="entry name" value="PROTEIN YIPF4"/>
    <property type="match status" value="1"/>
</dbReference>
<comment type="subcellular location">
    <subcellularLocation>
        <location evidence="1 9">Golgi apparatus membrane</location>
        <topology evidence="1 9">Multi-pass membrane protein</topology>
    </subcellularLocation>
    <subcellularLocation>
        <location evidence="7">Golgi apparatus</location>
        <location evidence="7">cis-Golgi network membrane</location>
    </subcellularLocation>
</comment>
<evidence type="ECO:0000259" key="11">
    <source>
        <dbReference type="Pfam" id="PF04893"/>
    </source>
</evidence>
<evidence type="ECO:0000256" key="10">
    <source>
        <dbReference type="SAM" id="MobiDB-lite"/>
    </source>
</evidence>
<comment type="similarity">
    <text evidence="2 9">Belongs to the YIP1 family.</text>
</comment>
<keyword evidence="4 9" id="KW-1133">Transmembrane helix</keyword>
<accession>A0A6S7IXU1</accession>
<comment type="caution">
    <text evidence="12">The sequence shown here is derived from an EMBL/GenBank/DDBJ whole genome shotgun (WGS) entry which is preliminary data.</text>
</comment>
<dbReference type="InterPro" id="IPR006977">
    <property type="entry name" value="Yip1_dom"/>
</dbReference>
<name>A0A6S7IXU1_PARCT</name>
<keyword evidence="13" id="KW-1185">Reference proteome</keyword>
<keyword evidence="5" id="KW-0333">Golgi apparatus</keyword>
<dbReference type="InterPro" id="IPR045231">
    <property type="entry name" value="Yip1/4-like"/>
</dbReference>